<evidence type="ECO:0000313" key="3">
    <source>
        <dbReference type="EMBL" id="MFC2998156.1"/>
    </source>
</evidence>
<dbReference type="InterPro" id="IPR005537">
    <property type="entry name" value="RAMP_III_fam"/>
</dbReference>
<gene>
    <name evidence="4" type="primary">cmr6</name>
    <name evidence="3" type="ORF">ACFODO_23480</name>
    <name evidence="4" type="ORF">C9E89_011310</name>
</gene>
<keyword evidence="6" id="KW-1185">Reference proteome</keyword>
<name>A0A371YPM6_9GAMM</name>
<sequence>MVRLIRDSLAPLVPKATDGHAGLLMQRGLQVWESSEKKDKHDLIDLITSIEASDLYLLAFNRWLKHTYTDVEKNPNFSSTVAQVDGRLFTGLSTGGTLETGATTHHTYGMPMLAGSAVKGAVRAYAESIFLLKDAEGKVSIDEKGKTQINPAMKDILNILFGTDEDAPQQNAGYLIWHDAWWVPFANSSKQSPFVSEIVTVHHQKYYAGQLDEALDMESPIPNQQIAIQGHFYFTIEGELQWVKFAKDLFENMLQQMGMGAKGTSGYGYFKPADKQIINQINDFIKSSKKEAQPEYKNLLDDLREKVNKSPKGGGLGGNPLGQDLRKMIELSQDWPVESYTELRKVAEIIYAHIGADRSKKGAAKDLWKTLP</sequence>
<protein>
    <submittedName>
        <fullName evidence="4">Type III-B CRISPR module RAMP protein Cmr6</fullName>
    </submittedName>
</protein>
<evidence type="ECO:0000313" key="6">
    <source>
        <dbReference type="Proteomes" id="UP001595455"/>
    </source>
</evidence>
<evidence type="ECO:0000256" key="1">
    <source>
        <dbReference type="ARBA" id="ARBA00023118"/>
    </source>
</evidence>
<dbReference type="AlphaFoldDB" id="A0A371YPM6"/>
<proteinExistence type="predicted"/>
<organism evidence="4 5">
    <name type="scientific">Acinetobacter sichuanensis</name>
    <dbReference type="NCBI Taxonomy" id="2136183"/>
    <lineage>
        <taxon>Bacteria</taxon>
        <taxon>Pseudomonadati</taxon>
        <taxon>Pseudomonadota</taxon>
        <taxon>Gammaproteobacteria</taxon>
        <taxon>Moraxellales</taxon>
        <taxon>Moraxellaceae</taxon>
        <taxon>Acinetobacter</taxon>
    </lineage>
</organism>
<dbReference type="PANTHER" id="PTHR39965">
    <property type="entry name" value="CRISPR SYSTEM CMR SUBUNIT CMR6"/>
    <property type="match status" value="1"/>
</dbReference>
<dbReference type="PANTHER" id="PTHR39965:SF1">
    <property type="entry name" value="CRISPR SYSTEM CMR SUBUNIT CMR6"/>
    <property type="match status" value="1"/>
</dbReference>
<dbReference type="InterPro" id="IPR010172">
    <property type="entry name" value="CRISPR-assoc_prot_TM1791"/>
</dbReference>
<dbReference type="Proteomes" id="UP001595455">
    <property type="component" value="Unassembled WGS sequence"/>
</dbReference>
<keyword evidence="1" id="KW-0051">Antiviral defense</keyword>
<reference evidence="3" key="4">
    <citation type="submission" date="2024-09" db="EMBL/GenBank/DDBJ databases">
        <authorList>
            <person name="Sun Q."/>
            <person name="Mori K."/>
        </authorList>
    </citation>
    <scope>NUCLEOTIDE SEQUENCE</scope>
    <source>
        <strain evidence="3">KCTC 62575</strain>
    </source>
</reference>
<dbReference type="NCBIfam" id="TIGR01898">
    <property type="entry name" value="cas_TM1791_cmr6"/>
    <property type="match status" value="1"/>
</dbReference>
<reference evidence="4 5" key="2">
    <citation type="submission" date="2018-08" db="EMBL/GenBank/DDBJ databases">
        <title>The draft genome of Acinetobacter sichuanensis strain WCHAc060041.</title>
        <authorList>
            <person name="Qin J."/>
            <person name="Feng Y."/>
            <person name="Zong Z."/>
        </authorList>
    </citation>
    <scope>NUCLEOTIDE SEQUENCE [LARGE SCALE GENOMIC DNA]</scope>
    <source>
        <strain evidence="4 5">WCHAc060041</strain>
    </source>
</reference>
<dbReference type="EMBL" id="PYIX02000017">
    <property type="protein sequence ID" value="RFC83430.1"/>
    <property type="molecule type" value="Genomic_DNA"/>
</dbReference>
<dbReference type="Pfam" id="PF03787">
    <property type="entry name" value="RAMPs"/>
    <property type="match status" value="1"/>
</dbReference>
<accession>A0A371YPM6</accession>
<dbReference type="RefSeq" id="WP_107008457.1">
    <property type="nucleotide sequence ID" value="NZ_JBHRSF010000170.1"/>
</dbReference>
<evidence type="ECO:0000259" key="2">
    <source>
        <dbReference type="Pfam" id="PF03787"/>
    </source>
</evidence>
<comment type="caution">
    <text evidence="4">The sequence shown here is derived from an EMBL/GenBank/DDBJ whole genome shotgun (WGS) entry which is preliminary data.</text>
</comment>
<reference evidence="6" key="3">
    <citation type="journal article" date="2019" name="Int. J. Syst. Evol. Microbiol.">
        <title>The Global Catalogue of Microorganisms (GCM) 10K type strain sequencing project: providing services to taxonomists for standard genome sequencing and annotation.</title>
        <authorList>
            <consortium name="The Broad Institute Genomics Platform"/>
            <consortium name="The Broad Institute Genome Sequencing Center for Infectious Disease"/>
            <person name="Wu L."/>
            <person name="Ma J."/>
        </authorList>
    </citation>
    <scope>NUCLEOTIDE SEQUENCE [LARGE SCALE GENOMIC DNA]</scope>
    <source>
        <strain evidence="6">KCTC 62575</strain>
    </source>
</reference>
<dbReference type="EMBL" id="JBHRSF010000170">
    <property type="protein sequence ID" value="MFC2998156.1"/>
    <property type="molecule type" value="Genomic_DNA"/>
</dbReference>
<dbReference type="OrthoDB" id="9813956at2"/>
<evidence type="ECO:0000313" key="4">
    <source>
        <dbReference type="EMBL" id="RFC83430.1"/>
    </source>
</evidence>
<dbReference type="Proteomes" id="UP000240957">
    <property type="component" value="Unassembled WGS sequence"/>
</dbReference>
<reference evidence="3" key="1">
    <citation type="journal article" date="2014" name="Int. J. Syst. Evol. Microbiol.">
        <title>Complete genome of a new Firmicutes species belonging to the dominant human colonic microbiota ('Ruminococcus bicirculans') reveals two chromosomes and a selective capacity to utilize plant glucans.</title>
        <authorList>
            <consortium name="NISC Comparative Sequencing Program"/>
            <person name="Wegmann U."/>
            <person name="Louis P."/>
            <person name="Goesmann A."/>
            <person name="Henrissat B."/>
            <person name="Duncan S.H."/>
            <person name="Flint H.J."/>
        </authorList>
    </citation>
    <scope>NUCLEOTIDE SEQUENCE</scope>
    <source>
        <strain evidence="3">KCTC 62575</strain>
    </source>
</reference>
<feature type="domain" description="CRISPR type III-associated protein" evidence="2">
    <location>
        <begin position="88"/>
        <end position="271"/>
    </location>
</feature>
<dbReference type="GO" id="GO:0051607">
    <property type="term" value="P:defense response to virus"/>
    <property type="evidence" value="ECO:0007669"/>
    <property type="project" value="UniProtKB-KW"/>
</dbReference>
<evidence type="ECO:0000313" key="5">
    <source>
        <dbReference type="Proteomes" id="UP000240957"/>
    </source>
</evidence>